<dbReference type="InterPro" id="IPR051092">
    <property type="entry name" value="FYVE_RhoGEF_PH"/>
</dbReference>
<keyword evidence="3" id="KW-0344">Guanine-nucleotide releasing factor</keyword>
<feature type="domain" description="PH" evidence="10">
    <location>
        <begin position="1192"/>
        <end position="1293"/>
    </location>
</feature>
<dbReference type="GO" id="GO:0005737">
    <property type="term" value="C:cytoplasm"/>
    <property type="evidence" value="ECO:0007669"/>
    <property type="project" value="TreeGrafter"/>
</dbReference>
<dbReference type="SUPFAM" id="SSF50729">
    <property type="entry name" value="PH domain-like"/>
    <property type="match status" value="4"/>
</dbReference>
<dbReference type="CDD" id="cd00821">
    <property type="entry name" value="PH"/>
    <property type="match status" value="1"/>
</dbReference>
<dbReference type="CDD" id="cd00065">
    <property type="entry name" value="FYVE_like_SF"/>
    <property type="match status" value="1"/>
</dbReference>
<dbReference type="PROSITE" id="PS50003">
    <property type="entry name" value="PH_DOMAIN"/>
    <property type="match status" value="4"/>
</dbReference>
<dbReference type="Gene3D" id="1.20.900.10">
    <property type="entry name" value="Dbl homology (DH) domain"/>
    <property type="match status" value="2"/>
</dbReference>
<feature type="compositionally biased region" description="Acidic residues" evidence="9">
    <location>
        <begin position="86"/>
        <end position="102"/>
    </location>
</feature>
<dbReference type="SMART" id="SM00325">
    <property type="entry name" value="RhoGEF"/>
    <property type="match status" value="2"/>
</dbReference>
<dbReference type="SMART" id="SM00064">
    <property type="entry name" value="FYVE"/>
    <property type="match status" value="2"/>
</dbReference>
<organism evidence="13 14">
    <name type="scientific">Pythium oligandrum</name>
    <name type="common">Mycoparasitic fungus</name>
    <dbReference type="NCBI Taxonomy" id="41045"/>
    <lineage>
        <taxon>Eukaryota</taxon>
        <taxon>Sar</taxon>
        <taxon>Stramenopiles</taxon>
        <taxon>Oomycota</taxon>
        <taxon>Peronosporomycetes</taxon>
        <taxon>Pythiales</taxon>
        <taxon>Pythiaceae</taxon>
        <taxon>Pythium</taxon>
    </lineage>
</organism>
<evidence type="ECO:0000256" key="6">
    <source>
        <dbReference type="ARBA" id="ARBA00022833"/>
    </source>
</evidence>
<feature type="region of interest" description="Disordered" evidence="9">
    <location>
        <begin position="29"/>
        <end position="50"/>
    </location>
</feature>
<dbReference type="PROSITE" id="PS50178">
    <property type="entry name" value="ZF_FYVE"/>
    <property type="match status" value="2"/>
</dbReference>
<dbReference type="Gene3D" id="3.30.40.10">
    <property type="entry name" value="Zinc/RING finger domain, C3HC4 (zinc finger)"/>
    <property type="match status" value="2"/>
</dbReference>
<accession>A0A8K1C5J7</accession>
<evidence type="ECO:0000313" key="14">
    <source>
        <dbReference type="Proteomes" id="UP000794436"/>
    </source>
</evidence>
<name>A0A8K1C5J7_PYTOL</name>
<feature type="region of interest" description="Disordered" evidence="9">
    <location>
        <begin position="84"/>
        <end position="106"/>
    </location>
</feature>
<keyword evidence="4" id="KW-0479">Metal-binding</keyword>
<gene>
    <name evidence="13" type="ORF">Poli38472_006760</name>
</gene>
<evidence type="ECO:0000256" key="1">
    <source>
        <dbReference type="ARBA" id="ARBA00004245"/>
    </source>
</evidence>
<dbReference type="PANTHER" id="PTHR12673">
    <property type="entry name" value="FACIOGENITAL DYSPLASIA PROTEIN"/>
    <property type="match status" value="1"/>
</dbReference>
<dbReference type="GO" id="GO:0008270">
    <property type="term" value="F:zinc ion binding"/>
    <property type="evidence" value="ECO:0007669"/>
    <property type="project" value="UniProtKB-KW"/>
</dbReference>
<feature type="domain" description="PH" evidence="10">
    <location>
        <begin position="349"/>
        <end position="456"/>
    </location>
</feature>
<dbReference type="OrthoDB" id="660555at2759"/>
<dbReference type="Proteomes" id="UP000794436">
    <property type="component" value="Unassembled WGS sequence"/>
</dbReference>
<dbReference type="InterPro" id="IPR017455">
    <property type="entry name" value="Znf_FYVE-rel"/>
</dbReference>
<keyword evidence="2" id="KW-0963">Cytoplasm</keyword>
<keyword evidence="14" id="KW-1185">Reference proteome</keyword>
<feature type="domain" description="DH" evidence="11">
    <location>
        <begin position="109"/>
        <end position="320"/>
    </location>
</feature>
<dbReference type="InterPro" id="IPR001849">
    <property type="entry name" value="PH_domain"/>
</dbReference>
<evidence type="ECO:0000256" key="3">
    <source>
        <dbReference type="ARBA" id="ARBA00022658"/>
    </source>
</evidence>
<feature type="domain" description="FYVE-type" evidence="12">
    <location>
        <begin position="481"/>
        <end position="541"/>
    </location>
</feature>
<dbReference type="Gene3D" id="2.30.29.30">
    <property type="entry name" value="Pleckstrin-homology domain (PH domain)/Phosphotyrosine-binding domain (PTB)"/>
    <property type="match status" value="4"/>
</dbReference>
<comment type="subcellular location">
    <subcellularLocation>
        <location evidence="1">Cytoplasm</location>
        <location evidence="1">Cytoskeleton</location>
    </subcellularLocation>
</comment>
<dbReference type="PANTHER" id="PTHR12673:SF159">
    <property type="entry name" value="LD03170P"/>
    <property type="match status" value="1"/>
</dbReference>
<dbReference type="EMBL" id="SPLM01000145">
    <property type="protein sequence ID" value="TMW56750.1"/>
    <property type="molecule type" value="Genomic_DNA"/>
</dbReference>
<dbReference type="SUPFAM" id="SSF48065">
    <property type="entry name" value="DBL homology domain (DH-domain)"/>
    <property type="match status" value="2"/>
</dbReference>
<dbReference type="CDD" id="cd00160">
    <property type="entry name" value="RhoGEF"/>
    <property type="match status" value="2"/>
</dbReference>
<protein>
    <submittedName>
        <fullName evidence="13">Uncharacterized protein</fullName>
    </submittedName>
</protein>
<proteinExistence type="predicted"/>
<dbReference type="SMART" id="SM00233">
    <property type="entry name" value="PH"/>
    <property type="match status" value="4"/>
</dbReference>
<dbReference type="GO" id="GO:0005085">
    <property type="term" value="F:guanyl-nucleotide exchange factor activity"/>
    <property type="evidence" value="ECO:0007669"/>
    <property type="project" value="UniProtKB-KW"/>
</dbReference>
<feature type="domain" description="PH" evidence="10">
    <location>
        <begin position="1050"/>
        <end position="1157"/>
    </location>
</feature>
<evidence type="ECO:0000259" key="10">
    <source>
        <dbReference type="PROSITE" id="PS50003"/>
    </source>
</evidence>
<dbReference type="PROSITE" id="PS50010">
    <property type="entry name" value="DH_2"/>
    <property type="match status" value="2"/>
</dbReference>
<evidence type="ECO:0000256" key="7">
    <source>
        <dbReference type="ARBA" id="ARBA00023212"/>
    </source>
</evidence>
<evidence type="ECO:0000259" key="12">
    <source>
        <dbReference type="PROSITE" id="PS50178"/>
    </source>
</evidence>
<feature type="domain" description="PH" evidence="10">
    <location>
        <begin position="554"/>
        <end position="720"/>
    </location>
</feature>
<dbReference type="InterPro" id="IPR011011">
    <property type="entry name" value="Znf_FYVE_PHD"/>
</dbReference>
<keyword evidence="6" id="KW-0862">Zinc</keyword>
<reference evidence="13" key="1">
    <citation type="submission" date="2019-03" db="EMBL/GenBank/DDBJ databases">
        <title>Long read genome sequence of the mycoparasitic Pythium oligandrum ATCC 38472 isolated from sugarbeet rhizosphere.</title>
        <authorList>
            <person name="Gaulin E."/>
        </authorList>
    </citation>
    <scope>NUCLEOTIDE SEQUENCE</scope>
    <source>
        <strain evidence="13">ATCC 38472_TT</strain>
    </source>
</reference>
<dbReference type="InterPro" id="IPR013083">
    <property type="entry name" value="Znf_RING/FYVE/PHD"/>
</dbReference>
<dbReference type="SUPFAM" id="SSF57903">
    <property type="entry name" value="FYVE/PHD zinc finger"/>
    <property type="match status" value="2"/>
</dbReference>
<keyword evidence="7" id="KW-0206">Cytoskeleton</keyword>
<keyword evidence="5 8" id="KW-0863">Zinc-finger</keyword>
<dbReference type="InterPro" id="IPR035899">
    <property type="entry name" value="DBL_dom_sf"/>
</dbReference>
<comment type="caution">
    <text evidence="13">The sequence shown here is derived from an EMBL/GenBank/DDBJ whole genome shotgun (WGS) entry which is preliminary data.</text>
</comment>
<dbReference type="GO" id="GO:0005856">
    <property type="term" value="C:cytoskeleton"/>
    <property type="evidence" value="ECO:0007669"/>
    <property type="project" value="UniProtKB-SubCell"/>
</dbReference>
<feature type="region of interest" description="Disordered" evidence="9">
    <location>
        <begin position="631"/>
        <end position="665"/>
    </location>
</feature>
<evidence type="ECO:0000256" key="9">
    <source>
        <dbReference type="SAM" id="MobiDB-lite"/>
    </source>
</evidence>
<feature type="compositionally biased region" description="Polar residues" evidence="9">
    <location>
        <begin position="631"/>
        <end position="642"/>
    </location>
</feature>
<feature type="domain" description="DH" evidence="11">
    <location>
        <begin position="770"/>
        <end position="1025"/>
    </location>
</feature>
<evidence type="ECO:0000256" key="5">
    <source>
        <dbReference type="ARBA" id="ARBA00022771"/>
    </source>
</evidence>
<evidence type="ECO:0000259" key="11">
    <source>
        <dbReference type="PROSITE" id="PS50010"/>
    </source>
</evidence>
<dbReference type="Pfam" id="PF00169">
    <property type="entry name" value="PH"/>
    <property type="match status" value="2"/>
</dbReference>
<dbReference type="InterPro" id="IPR000306">
    <property type="entry name" value="Znf_FYVE"/>
</dbReference>
<evidence type="ECO:0000313" key="13">
    <source>
        <dbReference type="EMBL" id="TMW56750.1"/>
    </source>
</evidence>
<evidence type="ECO:0000256" key="2">
    <source>
        <dbReference type="ARBA" id="ARBA00022490"/>
    </source>
</evidence>
<evidence type="ECO:0000256" key="8">
    <source>
        <dbReference type="PROSITE-ProRule" id="PRU00091"/>
    </source>
</evidence>
<dbReference type="InterPro" id="IPR011993">
    <property type="entry name" value="PH-like_dom_sf"/>
</dbReference>
<dbReference type="Pfam" id="PF00621">
    <property type="entry name" value="RhoGEF"/>
    <property type="match status" value="2"/>
</dbReference>
<dbReference type="Pfam" id="PF01363">
    <property type="entry name" value="FYVE"/>
    <property type="match status" value="2"/>
</dbReference>
<feature type="domain" description="FYVE-type" evidence="12">
    <location>
        <begin position="1319"/>
        <end position="1379"/>
    </location>
</feature>
<dbReference type="InterPro" id="IPR000219">
    <property type="entry name" value="DH_dom"/>
</dbReference>
<sequence length="1390" mass="156898">MESLHIREAAALHQEALDLRSFLDMHEFRQHEKSTDEPRSPTPTDDLRDTRSGIVLFDPCDFDLDCPLDGRASTKRGLYQLQIGDNNEDEHEDNQETHEEEEATGKARLRNKAIAEICSTERNYVRDIRTLHDYYIVPLEDNKHPIMEDAQIAVFFNNLRQLVMLNSKLLNDLLDIVEKRGGVVPISSPVYLKNGHESTRVVTSPVQPSEGIGAVFCRYAPLFKLYGGYAKDFEEVAGLIQSYKRDSRLGFGQFLESCQTRSGSDKGFESLLIMPIQRIPRYKLLLERICEYTPSGHHDELFLKEAVKGVSFAASLINETIRNQENLETVLEAQKKFVGQLSLCTPNRRLIRSGKLIKMSTKRQEQVVLHLFNDILLYSGVLITGDYRVRRVVQLNSKAVGVRAQMPSSHISLFEQRNLREECGFVVTSPEKTFVLFASSPEECATWVTDIGGAIIEAQKNVGPSSSSATPADAAALWVPDALAGSCAVCQASFKLYFRRHHCRRCGAVVCGNCSEHRSILFVGDNGREERVCTPCFRVLHLVKSAALKWLSLAVTFKGVLRRKRWNKWSEHYYELKDGRLKQYTLASASGMNYKCCTDTLDLTGAIVIHRSDERAQKYQFSFHISTSEMFDQGSDSTTSPINDEESNTTSRRRMSPLKAAVSRFGDVSRSRESLSTLSSEGSLNNLARQPNHDATGWTLCAASYEEESEWSNAVQRSADKALLRSRRSRVTEHAFPIPFEHTNSMPMSPTSTPSEIDLFVDDSAKLEHRRLQIMKEIVRSEESYVSCLGECIRVFVQPLLLRQLEAQKMLRRRQSKRKKSLLSSFSSSNALSTAASLTQRGNMSNLSSIRKFTGGVSRSLTGSDNRSIGNPVSSTVILDADMAIFFSSIDQICTLNQQLLEHLSRHLDETANIEGDRENITRPGAIFNAYAPLFQLYTSYASRHEGAQNAIESQQFAGFFKDLPEEAGLHRLRTYLNMPMERIPRYKVFLQELMECTPSDHLDYGPLQTAMKSVDTVANTVQEIIARRESARKMEEIGSKIGIDLRGKRFVKEGSLKKVCRSKVQKYDFVLLEDSIVYGRKGSGLHKKKFRLIDLTGCRVSDDTESIPKVINAVTGGTTSHNTAFYFFSPLKSFILVADSEDEKAAWMSIIQSSIDKALRGPRHSRRASVRSELLLDEEESANDYELESAFVIKNGWLNVVGENNTRSRRMWITLNMQSVTIALNFKGVQPEETISIGSCEAVPMKESNFFRIYVQTENNSKHAVDRQAFTFETDSSAEREEWLRALHHCISGSIPDTIELRRASLSSTALAPIFMFNKVSSACTICYHTFAVYRPRHHCRFCGSLVCGNCSKRRWPMSYNTPKKTSRICDVCVETPTRIVYSQLSDSS</sequence>
<evidence type="ECO:0000256" key="4">
    <source>
        <dbReference type="ARBA" id="ARBA00022723"/>
    </source>
</evidence>